<comment type="caution">
    <text evidence="1">The sequence shown here is derived from an EMBL/GenBank/DDBJ whole genome shotgun (WGS) entry which is preliminary data.</text>
</comment>
<dbReference type="Proteomes" id="UP000024635">
    <property type="component" value="Unassembled WGS sequence"/>
</dbReference>
<accession>A0A016TUS7</accession>
<dbReference type="EMBL" id="JARK01001411">
    <property type="protein sequence ID" value="EYC06525.1"/>
    <property type="molecule type" value="Genomic_DNA"/>
</dbReference>
<evidence type="ECO:0000313" key="2">
    <source>
        <dbReference type="Proteomes" id="UP000024635"/>
    </source>
</evidence>
<protein>
    <submittedName>
        <fullName evidence="1">Uncharacterized protein</fullName>
    </submittedName>
</protein>
<proteinExistence type="predicted"/>
<sequence>MEQYCNHIQMRMVIEALLRMADNKHHKVQLRIRYPYRKDSNLYYFLSKIRTTRVLPEAMRSLISIRIEMWRLG</sequence>
<dbReference type="AlphaFoldDB" id="A0A016TUS7"/>
<organism evidence="1 2">
    <name type="scientific">Ancylostoma ceylanicum</name>
    <dbReference type="NCBI Taxonomy" id="53326"/>
    <lineage>
        <taxon>Eukaryota</taxon>
        <taxon>Metazoa</taxon>
        <taxon>Ecdysozoa</taxon>
        <taxon>Nematoda</taxon>
        <taxon>Chromadorea</taxon>
        <taxon>Rhabditida</taxon>
        <taxon>Rhabditina</taxon>
        <taxon>Rhabditomorpha</taxon>
        <taxon>Strongyloidea</taxon>
        <taxon>Ancylostomatidae</taxon>
        <taxon>Ancylostomatinae</taxon>
        <taxon>Ancylostoma</taxon>
    </lineage>
</organism>
<reference evidence="2" key="1">
    <citation type="journal article" date="2015" name="Nat. Genet.">
        <title>The genome and transcriptome of the zoonotic hookworm Ancylostoma ceylanicum identify infection-specific gene families.</title>
        <authorList>
            <person name="Schwarz E.M."/>
            <person name="Hu Y."/>
            <person name="Antoshechkin I."/>
            <person name="Miller M.M."/>
            <person name="Sternberg P.W."/>
            <person name="Aroian R.V."/>
        </authorList>
    </citation>
    <scope>NUCLEOTIDE SEQUENCE</scope>
    <source>
        <strain evidence="2">HY135</strain>
    </source>
</reference>
<name>A0A016TUS7_9BILA</name>
<gene>
    <name evidence="1" type="primary">Acey_s0075.g938</name>
    <name evidence="1" type="ORF">Y032_0075g938</name>
</gene>
<keyword evidence="2" id="KW-1185">Reference proteome</keyword>
<evidence type="ECO:0000313" key="1">
    <source>
        <dbReference type="EMBL" id="EYC06525.1"/>
    </source>
</evidence>